<accession>A0A2K8Z9E8</accession>
<protein>
    <submittedName>
        <fullName evidence="2">Uncharacterized protein</fullName>
    </submittedName>
</protein>
<reference evidence="2 3" key="1">
    <citation type="submission" date="2017-11" db="EMBL/GenBank/DDBJ databases">
        <title>Taxonomic description and genome sequences of Spirosoma HA7 sp. nov., isolated from pollen microhabitat of Corylus avellana.</title>
        <authorList>
            <person name="Ambika Manirajan B."/>
            <person name="Suarez C."/>
            <person name="Ratering S."/>
            <person name="Geissler-Plaum R."/>
            <person name="Cardinale M."/>
            <person name="Sylvia S."/>
        </authorList>
    </citation>
    <scope>NUCLEOTIDE SEQUENCE [LARGE SCALE GENOMIC DNA]</scope>
    <source>
        <strain evidence="2 3">HA7</strain>
    </source>
</reference>
<evidence type="ECO:0000313" key="2">
    <source>
        <dbReference type="EMBL" id="AUD06492.1"/>
    </source>
</evidence>
<keyword evidence="3" id="KW-1185">Reference proteome</keyword>
<dbReference type="KEGG" id="spir:CWM47_34395"/>
<sequence length="70" mass="8036">MDKVKKTKKYPTKTSGKTKNKKDRAFAKKMKKPATRFLVSKLTLSQAFVIRYSSYIALVNKLPEKAKQAQ</sequence>
<dbReference type="EMBL" id="CP025096">
    <property type="protein sequence ID" value="AUD06492.1"/>
    <property type="molecule type" value="Genomic_DNA"/>
</dbReference>
<name>A0A2K8Z9E8_9BACT</name>
<evidence type="ECO:0000313" key="3">
    <source>
        <dbReference type="Proteomes" id="UP000232883"/>
    </source>
</evidence>
<dbReference type="AlphaFoldDB" id="A0A2K8Z9E8"/>
<dbReference type="Proteomes" id="UP000232883">
    <property type="component" value="Chromosome"/>
</dbReference>
<proteinExistence type="predicted"/>
<feature type="region of interest" description="Disordered" evidence="1">
    <location>
        <begin position="1"/>
        <end position="25"/>
    </location>
</feature>
<organism evidence="2 3">
    <name type="scientific">Spirosoma pollinicola</name>
    <dbReference type="NCBI Taxonomy" id="2057025"/>
    <lineage>
        <taxon>Bacteria</taxon>
        <taxon>Pseudomonadati</taxon>
        <taxon>Bacteroidota</taxon>
        <taxon>Cytophagia</taxon>
        <taxon>Cytophagales</taxon>
        <taxon>Cytophagaceae</taxon>
        <taxon>Spirosoma</taxon>
    </lineage>
</organism>
<evidence type="ECO:0000256" key="1">
    <source>
        <dbReference type="SAM" id="MobiDB-lite"/>
    </source>
</evidence>
<gene>
    <name evidence="2" type="ORF">CWM47_34395</name>
</gene>